<dbReference type="Pfam" id="PF00496">
    <property type="entry name" value="SBP_bac_5"/>
    <property type="match status" value="1"/>
</dbReference>
<gene>
    <name evidence="3" type="ORF">ALP23_04376</name>
</gene>
<dbReference type="Proteomes" id="UP000271152">
    <property type="component" value="Unassembled WGS sequence"/>
</dbReference>
<dbReference type="PANTHER" id="PTHR30290:SF64">
    <property type="entry name" value="ABC TRANSPORTER PERIPLASMIC BINDING PROTEIN"/>
    <property type="match status" value="1"/>
</dbReference>
<dbReference type="GO" id="GO:0015833">
    <property type="term" value="P:peptide transport"/>
    <property type="evidence" value="ECO:0007669"/>
    <property type="project" value="TreeGrafter"/>
</dbReference>
<evidence type="ECO:0000256" key="1">
    <source>
        <dbReference type="ARBA" id="ARBA00022729"/>
    </source>
</evidence>
<sequence length="778" mass="87789">METRADRYLGTGRYPRLHHQPLHQRLQRLRPHHQCAGRVVCTVGHVGGSYLRQGAGYRCRCAQYVRPQPAVLQPGLQLPVRLRPSLRRPAGPHPVRPRDLPLLSVTTWPIHAPWATSDCELAPSGPGSSAFPGRGLFRSVPSFSAYEESPTMSRLNRFLRRLLLGVALCSGWQTVLATPTHALTVYGEAAKYPAGFQHFDYVNPNAPKGGSLTRSAEEIGQFNYLNPYVDQGINVREVDSWVYSPLAYRSLDEPYTVYGLIAEKMEMDPDGLWIRFFLNPKARFEDGKPVTAEDVRYTFELMTTKGSFSYRPMFADVKEVTIEGPLQIRFDFKNNLNRMLALDIASLHILPEHWWKTRDFANGGGFEPPLGNGPYRVARVDAGRSVTFERVKDWWGKDLPVSRGLYNFDTLTVNYYGDTEIARQLLQAGTFDYNREFSSSGFVVGYSGPAIDDGRLQKRILAPQRPVAAQGFVFNLDKPMFKDRRVREALSLLWDFDWINRRVMRNFYVREQSYFPKSDMAATELPTPAELKILEPLRGQVPDEVFSKVYQPPKTDGSGYIRDKQLQALKLLAEAGWHPKDNKLVNAAGEPMVFSFLDGQGGFDRLILPFKRTLAQIGITLDFLRIDSAQYINRLNARDYDMIVVSLPKNGNPIISPGRELYNLYGSQSATEVGSSNAMVLRNPAVDTLIDGLVSANTRNDMVLYARALDRVLQWGYYMIPNYYSKGTPLVFANRFGMPDVAPIYDVGLETWWQISPTPLTNAQATALTGKPAAAKEY</sequence>
<dbReference type="PANTHER" id="PTHR30290">
    <property type="entry name" value="PERIPLASMIC BINDING COMPONENT OF ABC TRANSPORTER"/>
    <property type="match status" value="1"/>
</dbReference>
<name>A0A3M5WU17_9PSED</name>
<dbReference type="GO" id="GO:0042884">
    <property type="term" value="P:microcin transport"/>
    <property type="evidence" value="ECO:0007669"/>
    <property type="project" value="TreeGrafter"/>
</dbReference>
<reference evidence="3 4" key="1">
    <citation type="submission" date="2018-08" db="EMBL/GenBank/DDBJ databases">
        <title>Recombination of ecologically and evolutionarily significant loci maintains genetic cohesion in the Pseudomonas syringae species complex.</title>
        <authorList>
            <person name="Dillon M."/>
            <person name="Thakur S."/>
            <person name="Almeida R.N.D."/>
            <person name="Weir B.S."/>
            <person name="Guttman D.S."/>
        </authorList>
    </citation>
    <scope>NUCLEOTIDE SEQUENCE [LARGE SCALE GENOMIC DNA]</scope>
    <source>
        <strain evidence="3 4">ICMP 11947</strain>
    </source>
</reference>
<dbReference type="AlphaFoldDB" id="A0A3M5WU17"/>
<keyword evidence="1" id="KW-0732">Signal</keyword>
<dbReference type="CDD" id="cd08497">
    <property type="entry name" value="MbnE-like"/>
    <property type="match status" value="1"/>
</dbReference>
<dbReference type="InterPro" id="IPR039424">
    <property type="entry name" value="SBP_5"/>
</dbReference>
<dbReference type="Gene3D" id="3.10.105.10">
    <property type="entry name" value="Dipeptide-binding Protein, Domain 3"/>
    <property type="match status" value="1"/>
</dbReference>
<comment type="caution">
    <text evidence="3">The sequence shown here is derived from an EMBL/GenBank/DDBJ whole genome shotgun (WGS) entry which is preliminary data.</text>
</comment>
<feature type="domain" description="Solute-binding protein family 5" evidence="2">
    <location>
        <begin position="257"/>
        <end position="647"/>
    </location>
</feature>
<dbReference type="InterPro" id="IPR000914">
    <property type="entry name" value="SBP_5_dom"/>
</dbReference>
<dbReference type="FunFam" id="3.10.105.10:FF:000005">
    <property type="entry name" value="ABC transporter substrate-binding protein"/>
    <property type="match status" value="1"/>
</dbReference>
<proteinExistence type="predicted"/>
<dbReference type="SUPFAM" id="SSF53850">
    <property type="entry name" value="Periplasmic binding protein-like II"/>
    <property type="match status" value="1"/>
</dbReference>
<organism evidence="3 4">
    <name type="scientific">Pseudomonas syringae pv. apii</name>
    <dbReference type="NCBI Taxonomy" id="81036"/>
    <lineage>
        <taxon>Bacteria</taxon>
        <taxon>Pseudomonadati</taxon>
        <taxon>Pseudomonadota</taxon>
        <taxon>Gammaproteobacteria</taxon>
        <taxon>Pseudomonadales</taxon>
        <taxon>Pseudomonadaceae</taxon>
        <taxon>Pseudomonas</taxon>
    </lineage>
</organism>
<dbReference type="GO" id="GO:1904680">
    <property type="term" value="F:peptide transmembrane transporter activity"/>
    <property type="evidence" value="ECO:0007669"/>
    <property type="project" value="TreeGrafter"/>
</dbReference>
<protein>
    <submittedName>
        <fullName evidence="3">ABC transporter substrate-binding protein</fullName>
    </submittedName>
</protein>
<dbReference type="EMBL" id="RBUG01000062">
    <property type="protein sequence ID" value="RMU73588.1"/>
    <property type="molecule type" value="Genomic_DNA"/>
</dbReference>
<evidence type="ECO:0000259" key="2">
    <source>
        <dbReference type="Pfam" id="PF00496"/>
    </source>
</evidence>
<evidence type="ECO:0000313" key="3">
    <source>
        <dbReference type="EMBL" id="RMU73588.1"/>
    </source>
</evidence>
<dbReference type="Gene3D" id="3.40.190.10">
    <property type="entry name" value="Periplasmic binding protein-like II"/>
    <property type="match status" value="1"/>
</dbReference>
<evidence type="ECO:0000313" key="4">
    <source>
        <dbReference type="Proteomes" id="UP000271152"/>
    </source>
</evidence>
<accession>A0A3M5WU17</accession>
<dbReference type="GO" id="GO:0030288">
    <property type="term" value="C:outer membrane-bounded periplasmic space"/>
    <property type="evidence" value="ECO:0007669"/>
    <property type="project" value="TreeGrafter"/>
</dbReference>